<feature type="domain" description="Transcription regulator PadR N-terminal" evidence="1">
    <location>
        <begin position="14"/>
        <end position="90"/>
    </location>
</feature>
<dbReference type="Proteomes" id="UP000186096">
    <property type="component" value="Unassembled WGS sequence"/>
</dbReference>
<dbReference type="PANTHER" id="PTHR33169:SF14">
    <property type="entry name" value="TRANSCRIPTIONAL REGULATOR RV3488"/>
    <property type="match status" value="1"/>
</dbReference>
<proteinExistence type="predicted"/>
<evidence type="ECO:0000313" key="2">
    <source>
        <dbReference type="EMBL" id="SIS24203.1"/>
    </source>
</evidence>
<dbReference type="RefSeq" id="WP_076443021.1">
    <property type="nucleotide sequence ID" value="NZ_FTNI01000050.1"/>
</dbReference>
<dbReference type="InterPro" id="IPR036388">
    <property type="entry name" value="WH-like_DNA-bd_sf"/>
</dbReference>
<dbReference type="InterPro" id="IPR052509">
    <property type="entry name" value="Metal_resp_DNA-bind_regulator"/>
</dbReference>
<dbReference type="AlphaFoldDB" id="A0A1N7HHF4"/>
<dbReference type="GO" id="GO:0003677">
    <property type="term" value="F:DNA binding"/>
    <property type="evidence" value="ECO:0007669"/>
    <property type="project" value="UniProtKB-KW"/>
</dbReference>
<dbReference type="InterPro" id="IPR036390">
    <property type="entry name" value="WH_DNA-bd_sf"/>
</dbReference>
<dbReference type="STRING" id="58117.SAMN05421833_15023"/>
<dbReference type="PANTHER" id="PTHR33169">
    <property type="entry name" value="PADR-FAMILY TRANSCRIPTIONAL REGULATOR"/>
    <property type="match status" value="1"/>
</dbReference>
<dbReference type="EMBL" id="FTNI01000050">
    <property type="protein sequence ID" value="SIS24203.1"/>
    <property type="molecule type" value="Genomic_DNA"/>
</dbReference>
<name>A0A1N7HHF4_9ACTN</name>
<dbReference type="Gene3D" id="1.10.10.10">
    <property type="entry name" value="Winged helix-like DNA-binding domain superfamily/Winged helix DNA-binding domain"/>
    <property type="match status" value="1"/>
</dbReference>
<sequence length="201" mass="22497">MTTPRTGSPLALTVLALLQYKPLHPYGIQRLIKQWGKDKVVNVGQRTSLYRTIDRLITAGLIGVRETERDQAYPERTVYEITDAGRAVAREWLLDMLAMPKQEFPEFPAALSHLLMLAPQEISDALDRRVRTLSEALAGLEAEISAETGHGLPRITMLEAEYLRVVTAAELQWLRSVVDEMRNGELTWSAADLVAFAEGPE</sequence>
<organism evidence="2 3">
    <name type="scientific">Microbispora rosea</name>
    <dbReference type="NCBI Taxonomy" id="58117"/>
    <lineage>
        <taxon>Bacteria</taxon>
        <taxon>Bacillati</taxon>
        <taxon>Actinomycetota</taxon>
        <taxon>Actinomycetes</taxon>
        <taxon>Streptosporangiales</taxon>
        <taxon>Streptosporangiaceae</taxon>
        <taxon>Microbispora</taxon>
    </lineage>
</organism>
<dbReference type="OrthoDB" id="8443918at2"/>
<keyword evidence="3" id="KW-1185">Reference proteome</keyword>
<dbReference type="Pfam" id="PF03551">
    <property type="entry name" value="PadR"/>
    <property type="match status" value="1"/>
</dbReference>
<dbReference type="InterPro" id="IPR005149">
    <property type="entry name" value="Tscrpt_reg_PadR_N"/>
</dbReference>
<gene>
    <name evidence="2" type="ORF">SAMN05421833_15023</name>
</gene>
<evidence type="ECO:0000313" key="3">
    <source>
        <dbReference type="Proteomes" id="UP000186096"/>
    </source>
</evidence>
<evidence type="ECO:0000259" key="1">
    <source>
        <dbReference type="Pfam" id="PF03551"/>
    </source>
</evidence>
<reference evidence="3" key="1">
    <citation type="submission" date="2017-01" db="EMBL/GenBank/DDBJ databases">
        <authorList>
            <person name="Varghese N."/>
            <person name="Submissions S."/>
        </authorList>
    </citation>
    <scope>NUCLEOTIDE SEQUENCE [LARGE SCALE GENOMIC DNA]</scope>
    <source>
        <strain evidence="3">ATCC 12950</strain>
    </source>
</reference>
<keyword evidence="2" id="KW-0238">DNA-binding</keyword>
<protein>
    <submittedName>
        <fullName evidence="2">DNA-binding transcriptional regulator, PadR family</fullName>
    </submittedName>
</protein>
<dbReference type="SUPFAM" id="SSF46785">
    <property type="entry name" value="Winged helix' DNA-binding domain"/>
    <property type="match status" value="1"/>
</dbReference>
<accession>A0A1N7HHF4</accession>